<dbReference type="Gene3D" id="3.30.420.40">
    <property type="match status" value="1"/>
</dbReference>
<evidence type="ECO:0000256" key="2">
    <source>
        <dbReference type="ARBA" id="ARBA00022801"/>
    </source>
</evidence>
<keyword evidence="3" id="KW-0472">Membrane</keyword>
<dbReference type="Gene3D" id="3.30.420.150">
    <property type="entry name" value="Exopolyphosphatase. Domain 2"/>
    <property type="match status" value="1"/>
</dbReference>
<organism evidence="4 5">
    <name type="scientific">Amborella trichopoda</name>
    <dbReference type="NCBI Taxonomy" id="13333"/>
    <lineage>
        <taxon>Eukaryota</taxon>
        <taxon>Viridiplantae</taxon>
        <taxon>Streptophyta</taxon>
        <taxon>Embryophyta</taxon>
        <taxon>Tracheophyta</taxon>
        <taxon>Spermatophyta</taxon>
        <taxon>Magnoliopsida</taxon>
        <taxon>Amborellales</taxon>
        <taxon>Amborellaceae</taxon>
        <taxon>Amborella</taxon>
    </lineage>
</organism>
<dbReference type="GO" id="GO:0017110">
    <property type="term" value="F:nucleoside diphosphate phosphatase activity"/>
    <property type="evidence" value="ECO:0000318"/>
    <property type="project" value="GO_Central"/>
</dbReference>
<evidence type="ECO:0000313" key="5">
    <source>
        <dbReference type="Proteomes" id="UP000017836"/>
    </source>
</evidence>
<protein>
    <recommendedName>
        <fullName evidence="6">Apyrase</fullName>
    </recommendedName>
</protein>
<feature type="transmembrane region" description="Helical" evidence="3">
    <location>
        <begin position="211"/>
        <end position="232"/>
    </location>
</feature>
<dbReference type="GO" id="GO:0009134">
    <property type="term" value="P:nucleoside diphosphate catabolic process"/>
    <property type="evidence" value="ECO:0000318"/>
    <property type="project" value="GO_Central"/>
</dbReference>
<name>W1NQ35_AMBTC</name>
<dbReference type="AlphaFoldDB" id="W1NQ35"/>
<evidence type="ECO:0000256" key="3">
    <source>
        <dbReference type="SAM" id="Phobius"/>
    </source>
</evidence>
<dbReference type="Proteomes" id="UP000017836">
    <property type="component" value="Unassembled WGS sequence"/>
</dbReference>
<dbReference type="HOGENOM" id="CLU_010246_5_0_1"/>
<dbReference type="Pfam" id="PF01150">
    <property type="entry name" value="GDA1_CD39"/>
    <property type="match status" value="1"/>
</dbReference>
<accession>W1NQ35</accession>
<dbReference type="eggNOG" id="KOG1386">
    <property type="taxonomic scope" value="Eukaryota"/>
</dbReference>
<dbReference type="EMBL" id="KI396540">
    <property type="protein sequence ID" value="ERM97220.1"/>
    <property type="molecule type" value="Genomic_DNA"/>
</dbReference>
<proteinExistence type="inferred from homology"/>
<sequence>MKKAFSKIALHHGHADGVALDPCIPRGYTKSSKLLGNREAVVDLEFAVLHSAGNFSACRSEVLALFQKEQGDCSYPHCKIGSAFVPELQGNFFATEKFFHTPRFFGLHPRAPLSDFKMAGELYCGNDWSKLKEKNIEEDEEDLLKYCFSSAYIVALLHDALGVSMDDQRIRFMNQVGNVPLDWRLGAFILQSILEPDLPQEKPVWILGKDFLTFFSLFAIFVLVIVIAFSLWKWNKPQVKTIYDLEKGHYIITRIPR</sequence>
<dbReference type="GO" id="GO:0016020">
    <property type="term" value="C:membrane"/>
    <property type="evidence" value="ECO:0000318"/>
    <property type="project" value="GO_Central"/>
</dbReference>
<keyword evidence="3" id="KW-0812">Transmembrane</keyword>
<evidence type="ECO:0000256" key="1">
    <source>
        <dbReference type="ARBA" id="ARBA00009283"/>
    </source>
</evidence>
<dbReference type="PANTHER" id="PTHR11782:SF3">
    <property type="entry name" value="APYRASE 6-RELATED"/>
    <property type="match status" value="1"/>
</dbReference>
<dbReference type="PANTHER" id="PTHR11782">
    <property type="entry name" value="ADENOSINE/GUANOSINE DIPHOSPHATASE"/>
    <property type="match status" value="1"/>
</dbReference>
<evidence type="ECO:0008006" key="6">
    <source>
        <dbReference type="Google" id="ProtNLM"/>
    </source>
</evidence>
<reference evidence="5" key="1">
    <citation type="journal article" date="2013" name="Science">
        <title>The Amborella genome and the evolution of flowering plants.</title>
        <authorList>
            <consortium name="Amborella Genome Project"/>
        </authorList>
    </citation>
    <scope>NUCLEOTIDE SEQUENCE [LARGE SCALE GENOMIC DNA]</scope>
</reference>
<dbReference type="InterPro" id="IPR000407">
    <property type="entry name" value="GDA1_CD39_NTPase"/>
</dbReference>
<dbReference type="STRING" id="13333.W1NQ35"/>
<dbReference type="OMA" id="VPEYANG"/>
<evidence type="ECO:0000313" key="4">
    <source>
        <dbReference type="EMBL" id="ERM97220.1"/>
    </source>
</evidence>
<gene>
    <name evidence="4" type="ORF">AMTR_s00119p00065770</name>
</gene>
<dbReference type="Gramene" id="ERM97220">
    <property type="protein sequence ID" value="ERM97220"/>
    <property type="gene ID" value="AMTR_s00119p00065770"/>
</dbReference>
<keyword evidence="3" id="KW-1133">Transmembrane helix</keyword>
<keyword evidence="2" id="KW-0378">Hydrolase</keyword>
<keyword evidence="5" id="KW-1185">Reference proteome</keyword>
<comment type="similarity">
    <text evidence="1">Belongs to the GDA1/CD39 NTPase family.</text>
</comment>